<dbReference type="SMART" id="SM00490">
    <property type="entry name" value="HELICc"/>
    <property type="match status" value="1"/>
</dbReference>
<keyword evidence="3" id="KW-0067">ATP-binding</keyword>
<dbReference type="PANTHER" id="PTHR47396">
    <property type="entry name" value="TYPE I RESTRICTION ENZYME ECOKI R PROTEIN"/>
    <property type="match status" value="1"/>
</dbReference>
<dbReference type="InterPro" id="IPR003615">
    <property type="entry name" value="HNH_nuc"/>
</dbReference>
<dbReference type="InterPro" id="IPR001650">
    <property type="entry name" value="Helicase_C-like"/>
</dbReference>
<dbReference type="SMART" id="SM00507">
    <property type="entry name" value="HNHc"/>
    <property type="match status" value="1"/>
</dbReference>
<dbReference type="InterPro" id="IPR027417">
    <property type="entry name" value="P-loop_NTPase"/>
</dbReference>
<dbReference type="GO" id="GO:0004386">
    <property type="term" value="F:helicase activity"/>
    <property type="evidence" value="ECO:0007669"/>
    <property type="project" value="UniProtKB-KW"/>
</dbReference>
<dbReference type="Pfam" id="PF04851">
    <property type="entry name" value="ResIII"/>
    <property type="match status" value="1"/>
</dbReference>
<dbReference type="PROSITE" id="PS51192">
    <property type="entry name" value="HELICASE_ATP_BIND_1"/>
    <property type="match status" value="1"/>
</dbReference>
<dbReference type="Gene3D" id="3.40.50.300">
    <property type="entry name" value="P-loop containing nucleotide triphosphate hydrolases"/>
    <property type="match status" value="2"/>
</dbReference>
<accession>A0ABR8Q313</accession>
<dbReference type="PROSITE" id="PS51194">
    <property type="entry name" value="HELICASE_CTER"/>
    <property type="match status" value="1"/>
</dbReference>
<dbReference type="RefSeq" id="WP_191749567.1">
    <property type="nucleotide sequence ID" value="NZ_JACSQZ010000017.1"/>
</dbReference>
<dbReference type="InterPro" id="IPR014001">
    <property type="entry name" value="Helicase_ATP-bd"/>
</dbReference>
<feature type="domain" description="Helicase ATP-binding" evidence="1">
    <location>
        <begin position="37"/>
        <end position="209"/>
    </location>
</feature>
<dbReference type="InterPro" id="IPR002711">
    <property type="entry name" value="HNH"/>
</dbReference>
<feature type="domain" description="Helicase C-terminal" evidence="2">
    <location>
        <begin position="260"/>
        <end position="437"/>
    </location>
</feature>
<sequence>MKDIVKLNYAGTKKVNEGKNPRVLYEHQIEAISKLNEINKRASFSSLLVLPTGGGKTATAVYWLLKEAVNNKKKILWVAHRHLLLEQAAETFKNNAYSNLLYNISEFSYRIVSGKHDRAIHIKPSDDILIISKDSAIKNLDYINKWIGKDEEIYLVIDEAHHSIAKSYRKLIDNIYDKVKNVKLLGLTATPFRTADNEEGLLAKIYKDGIVFKIDLKDLIKKEILSRPNFEECETEINFGDNLGLKAIKSIESLDTLPEDVAQKIAENKERNRLIVNKYLEKKNIYGQTIVFAVNRVHAFALRKLFEESGVKAEVIVSGTFLEFTGVDISNEANEENIRKYRDGEIQVLINVNILTEGIDLPQTKTVFLTRPTISTILMTQMIGRALRGEKAGGTKEAHVVSFIDDWKERIAWVNPELTQENNEFADNNYDNEKKLLRLISIKKIEEFAMLMDETVDTSELEKIEFMKRVPLGMYAFTFIDDNSMEKNHQVLVYDSTKDMYEEFINDLPLIFEAHNINEEYIEDDVMNKLLDEVENTYFNENMLPKYDKEDIKNILKYYAEKECKPKFITFEDVDRESLNLKTIALNIIEKDMRRSEINDYIEGLWNDENQIIKIYFNKKLYFKQQLQKQIDILENPEDYPIEDSDFIEETRELEKLSINEIERISPKKAKEIKDKVYYKFTNKDGTYYCKACGYESNYKGLFQIDHIKPMAKGGLTILSNLQLLCKNCNKVKGDKYE</sequence>
<evidence type="ECO:0000259" key="2">
    <source>
        <dbReference type="PROSITE" id="PS51194"/>
    </source>
</evidence>
<dbReference type="InterPro" id="IPR006935">
    <property type="entry name" value="Helicase/UvrB_N"/>
</dbReference>
<keyword evidence="3" id="KW-0347">Helicase</keyword>
<dbReference type="InterPro" id="IPR050742">
    <property type="entry name" value="Helicase_Restrict-Modif_Enz"/>
</dbReference>
<reference evidence="3 4" key="1">
    <citation type="submission" date="2020-08" db="EMBL/GenBank/DDBJ databases">
        <title>A Genomic Blueprint of the Chicken Gut Microbiome.</title>
        <authorList>
            <person name="Gilroy R."/>
            <person name="Ravi A."/>
            <person name="Getino M."/>
            <person name="Pursley I."/>
            <person name="Horton D.L."/>
            <person name="Alikhan N.-F."/>
            <person name="Baker D."/>
            <person name="Gharbi K."/>
            <person name="Hall N."/>
            <person name="Watson M."/>
            <person name="Adriaenssens E.M."/>
            <person name="Foster-Nyarko E."/>
            <person name="Jarju S."/>
            <person name="Secka A."/>
            <person name="Antonio M."/>
            <person name="Oren A."/>
            <person name="Chaudhuri R."/>
            <person name="La Ragione R.M."/>
            <person name="Hildebrand F."/>
            <person name="Pallen M.J."/>
        </authorList>
    </citation>
    <scope>NUCLEOTIDE SEQUENCE [LARGE SCALE GENOMIC DNA]</scope>
    <source>
        <strain evidence="3 4">Sa3CUN1</strain>
    </source>
</reference>
<gene>
    <name evidence="3" type="ORF">H9660_06545</name>
</gene>
<proteinExistence type="predicted"/>
<evidence type="ECO:0000313" key="4">
    <source>
        <dbReference type="Proteomes" id="UP000640335"/>
    </source>
</evidence>
<comment type="caution">
    <text evidence="3">The sequence shown here is derived from an EMBL/GenBank/DDBJ whole genome shotgun (WGS) entry which is preliminary data.</text>
</comment>
<dbReference type="Pfam" id="PF00271">
    <property type="entry name" value="Helicase_C"/>
    <property type="match status" value="1"/>
</dbReference>
<evidence type="ECO:0000313" key="3">
    <source>
        <dbReference type="EMBL" id="MBD7914801.1"/>
    </source>
</evidence>
<keyword evidence="3" id="KW-0547">Nucleotide-binding</keyword>
<name>A0ABR8Q313_9CLOT</name>
<protein>
    <submittedName>
        <fullName evidence="3">DEAD/DEAH box helicase family protein</fullName>
    </submittedName>
</protein>
<dbReference type="SMART" id="SM00487">
    <property type="entry name" value="DEXDc"/>
    <property type="match status" value="1"/>
</dbReference>
<dbReference type="CDD" id="cd00085">
    <property type="entry name" value="HNHc"/>
    <property type="match status" value="1"/>
</dbReference>
<dbReference type="Gene3D" id="1.10.30.50">
    <property type="match status" value="1"/>
</dbReference>
<dbReference type="EMBL" id="JACSQZ010000017">
    <property type="protein sequence ID" value="MBD7914801.1"/>
    <property type="molecule type" value="Genomic_DNA"/>
</dbReference>
<dbReference type="PANTHER" id="PTHR47396:SF1">
    <property type="entry name" value="ATP-DEPENDENT HELICASE IRC3-RELATED"/>
    <property type="match status" value="1"/>
</dbReference>
<dbReference type="Proteomes" id="UP000640335">
    <property type="component" value="Unassembled WGS sequence"/>
</dbReference>
<organism evidence="3 4">
    <name type="scientific">Clostridium gallinarum</name>
    <dbReference type="NCBI Taxonomy" id="2762246"/>
    <lineage>
        <taxon>Bacteria</taxon>
        <taxon>Bacillati</taxon>
        <taxon>Bacillota</taxon>
        <taxon>Clostridia</taxon>
        <taxon>Eubacteriales</taxon>
        <taxon>Clostridiaceae</taxon>
        <taxon>Clostridium</taxon>
    </lineage>
</organism>
<keyword evidence="4" id="KW-1185">Reference proteome</keyword>
<dbReference type="SUPFAM" id="SSF52540">
    <property type="entry name" value="P-loop containing nucleoside triphosphate hydrolases"/>
    <property type="match status" value="1"/>
</dbReference>
<dbReference type="Pfam" id="PF01844">
    <property type="entry name" value="HNH"/>
    <property type="match status" value="1"/>
</dbReference>
<keyword evidence="3" id="KW-0378">Hydrolase</keyword>
<evidence type="ECO:0000259" key="1">
    <source>
        <dbReference type="PROSITE" id="PS51192"/>
    </source>
</evidence>